<evidence type="ECO:0000256" key="1">
    <source>
        <dbReference type="SAM" id="MobiDB-lite"/>
    </source>
</evidence>
<sequence length="59" mass="6676">MFHCSSIPLPPSSLQKSGCHPGDPRLRRAVQRKMGQQNLATDHLNPLSKQLKYQTFCIN</sequence>
<dbReference type="Proteomes" id="UP000828390">
    <property type="component" value="Unassembled WGS sequence"/>
</dbReference>
<evidence type="ECO:0000313" key="2">
    <source>
        <dbReference type="EMBL" id="KAH3698343.1"/>
    </source>
</evidence>
<feature type="region of interest" description="Disordered" evidence="1">
    <location>
        <begin position="1"/>
        <end position="25"/>
    </location>
</feature>
<gene>
    <name evidence="2" type="ORF">DPMN_085862</name>
</gene>
<reference evidence="2" key="2">
    <citation type="submission" date="2020-11" db="EMBL/GenBank/DDBJ databases">
        <authorList>
            <person name="McCartney M.A."/>
            <person name="Auch B."/>
            <person name="Kono T."/>
            <person name="Mallez S."/>
            <person name="Becker A."/>
            <person name="Gohl D.M."/>
            <person name="Silverstein K.A.T."/>
            <person name="Koren S."/>
            <person name="Bechman K.B."/>
            <person name="Herman A."/>
            <person name="Abrahante J.E."/>
            <person name="Garbe J."/>
        </authorList>
    </citation>
    <scope>NUCLEOTIDE SEQUENCE</scope>
    <source>
        <strain evidence="2">Duluth1</strain>
        <tissue evidence="2">Whole animal</tissue>
    </source>
</reference>
<name>A0A9D3YDG2_DREPO</name>
<dbReference type="EMBL" id="JAIWYP010000016">
    <property type="protein sequence ID" value="KAH3698343.1"/>
    <property type="molecule type" value="Genomic_DNA"/>
</dbReference>
<reference evidence="2" key="1">
    <citation type="journal article" date="2019" name="bioRxiv">
        <title>The Genome of the Zebra Mussel, Dreissena polymorpha: A Resource for Invasive Species Research.</title>
        <authorList>
            <person name="McCartney M.A."/>
            <person name="Auch B."/>
            <person name="Kono T."/>
            <person name="Mallez S."/>
            <person name="Zhang Y."/>
            <person name="Obille A."/>
            <person name="Becker A."/>
            <person name="Abrahante J.E."/>
            <person name="Garbe J."/>
            <person name="Badalamenti J.P."/>
            <person name="Herman A."/>
            <person name="Mangelson H."/>
            <person name="Liachko I."/>
            <person name="Sullivan S."/>
            <person name="Sone E.D."/>
            <person name="Koren S."/>
            <person name="Silverstein K.A.T."/>
            <person name="Beckman K.B."/>
            <person name="Gohl D.M."/>
        </authorList>
    </citation>
    <scope>NUCLEOTIDE SEQUENCE</scope>
    <source>
        <strain evidence="2">Duluth1</strain>
        <tissue evidence="2">Whole animal</tissue>
    </source>
</reference>
<proteinExistence type="predicted"/>
<accession>A0A9D3YDG2</accession>
<organism evidence="2 3">
    <name type="scientific">Dreissena polymorpha</name>
    <name type="common">Zebra mussel</name>
    <name type="synonym">Mytilus polymorpha</name>
    <dbReference type="NCBI Taxonomy" id="45954"/>
    <lineage>
        <taxon>Eukaryota</taxon>
        <taxon>Metazoa</taxon>
        <taxon>Spiralia</taxon>
        <taxon>Lophotrochozoa</taxon>
        <taxon>Mollusca</taxon>
        <taxon>Bivalvia</taxon>
        <taxon>Autobranchia</taxon>
        <taxon>Heteroconchia</taxon>
        <taxon>Euheterodonta</taxon>
        <taxon>Imparidentia</taxon>
        <taxon>Neoheterodontei</taxon>
        <taxon>Myida</taxon>
        <taxon>Dreissenoidea</taxon>
        <taxon>Dreissenidae</taxon>
        <taxon>Dreissena</taxon>
    </lineage>
</organism>
<protein>
    <submittedName>
        <fullName evidence="2">Uncharacterized protein</fullName>
    </submittedName>
</protein>
<comment type="caution">
    <text evidence="2">The sequence shown here is derived from an EMBL/GenBank/DDBJ whole genome shotgun (WGS) entry which is preliminary data.</text>
</comment>
<evidence type="ECO:0000313" key="3">
    <source>
        <dbReference type="Proteomes" id="UP000828390"/>
    </source>
</evidence>
<keyword evidence="3" id="KW-1185">Reference proteome</keyword>
<dbReference type="AlphaFoldDB" id="A0A9D3YDG2"/>